<reference evidence="2" key="1">
    <citation type="submission" date="2022-11" db="UniProtKB">
        <authorList>
            <consortium name="WormBaseParasite"/>
        </authorList>
    </citation>
    <scope>IDENTIFICATION</scope>
</reference>
<dbReference type="WBParaSite" id="jg26483">
    <property type="protein sequence ID" value="jg26483"/>
    <property type="gene ID" value="jg26483"/>
</dbReference>
<accession>A0A915E424</accession>
<protein>
    <submittedName>
        <fullName evidence="2">Uncharacterized protein</fullName>
    </submittedName>
</protein>
<sequence length="104" mass="11651">MSVVSRQECVSICQDFSKKLYAKKQSLVDDYEHSPVGSFNDENSSSKPLIRCLTFVEKAESLSPKSTMLSDLPVLLVVLGLLPLLLHESVVERLSRDLVAEKER</sequence>
<evidence type="ECO:0000313" key="1">
    <source>
        <dbReference type="Proteomes" id="UP000887574"/>
    </source>
</evidence>
<proteinExistence type="predicted"/>
<evidence type="ECO:0000313" key="2">
    <source>
        <dbReference type="WBParaSite" id="jg26483"/>
    </source>
</evidence>
<keyword evidence="1" id="KW-1185">Reference proteome</keyword>
<organism evidence="1 2">
    <name type="scientific">Ditylenchus dipsaci</name>
    <dbReference type="NCBI Taxonomy" id="166011"/>
    <lineage>
        <taxon>Eukaryota</taxon>
        <taxon>Metazoa</taxon>
        <taxon>Ecdysozoa</taxon>
        <taxon>Nematoda</taxon>
        <taxon>Chromadorea</taxon>
        <taxon>Rhabditida</taxon>
        <taxon>Tylenchina</taxon>
        <taxon>Tylenchomorpha</taxon>
        <taxon>Sphaerularioidea</taxon>
        <taxon>Anguinidae</taxon>
        <taxon>Anguininae</taxon>
        <taxon>Ditylenchus</taxon>
    </lineage>
</organism>
<name>A0A915E424_9BILA</name>
<dbReference type="AlphaFoldDB" id="A0A915E424"/>
<dbReference type="Proteomes" id="UP000887574">
    <property type="component" value="Unplaced"/>
</dbReference>